<accession>A0A1B6CWS1</accession>
<dbReference type="EMBL" id="GEDC01019675">
    <property type="protein sequence ID" value="JAS17623.1"/>
    <property type="molecule type" value="Transcribed_RNA"/>
</dbReference>
<dbReference type="InterPro" id="IPR000048">
    <property type="entry name" value="IQ_motif_EF-hand-BS"/>
</dbReference>
<dbReference type="PANTHER" id="PTHR22590:SF2">
    <property type="entry name" value="IQ DOMAIN-CONTAINING PROTEIN N"/>
    <property type="match status" value="1"/>
</dbReference>
<gene>
    <name evidence="3" type="ORF">g.6255</name>
</gene>
<feature type="coiled-coil region" evidence="2">
    <location>
        <begin position="114"/>
        <end position="141"/>
    </location>
</feature>
<organism evidence="3">
    <name type="scientific">Clastoptera arizonana</name>
    <name type="common">Arizona spittle bug</name>
    <dbReference type="NCBI Taxonomy" id="38151"/>
    <lineage>
        <taxon>Eukaryota</taxon>
        <taxon>Metazoa</taxon>
        <taxon>Ecdysozoa</taxon>
        <taxon>Arthropoda</taxon>
        <taxon>Hexapoda</taxon>
        <taxon>Insecta</taxon>
        <taxon>Pterygota</taxon>
        <taxon>Neoptera</taxon>
        <taxon>Paraneoptera</taxon>
        <taxon>Hemiptera</taxon>
        <taxon>Auchenorrhyncha</taxon>
        <taxon>Cercopoidea</taxon>
        <taxon>Clastopteridae</taxon>
        <taxon>Clastoptera</taxon>
    </lineage>
</organism>
<dbReference type="InterPro" id="IPR027417">
    <property type="entry name" value="P-loop_NTPase"/>
</dbReference>
<protein>
    <recommendedName>
        <fullName evidence="4">Spermatogenesis-associated protein 17</fullName>
    </recommendedName>
</protein>
<reference evidence="3" key="1">
    <citation type="submission" date="2015-12" db="EMBL/GenBank/DDBJ databases">
        <title>De novo transcriptome assembly of four potential Pierce s Disease insect vectors from Arizona vineyards.</title>
        <authorList>
            <person name="Tassone E.E."/>
        </authorList>
    </citation>
    <scope>NUCLEOTIDE SEQUENCE</scope>
</reference>
<dbReference type="Gene3D" id="1.20.5.190">
    <property type="match status" value="1"/>
</dbReference>
<dbReference type="AlphaFoldDB" id="A0A1B6CWS1"/>
<dbReference type="PROSITE" id="PS50096">
    <property type="entry name" value="IQ"/>
    <property type="match status" value="3"/>
</dbReference>
<dbReference type="Pfam" id="PF00612">
    <property type="entry name" value="IQ"/>
    <property type="match status" value="3"/>
</dbReference>
<sequence>MSHFLANILDPPHNVYTEYVAAQTLQRYFRGYITRKHMKFLHKKATIIQSNWRGVLGRKQANRVIKNKLDAMYQKFYDKSAIMIQKAFRGFYVRKYVFSFYKMKEKLNNVCIRNEELLEILQQYKETSLKEREQIENANCEKQVQLILFKLHHLIRTNQIEGIYSLKGTKEYSCIEKMMKKAKFKEYMEKKKLVNQAKCKEAEPHKYTFKGTWKKCEEAWLHHYNCSNHSLFNLDFYEETKEIEKAEKLNNYIQPIQDKPMTFKKDHHVEDLKNTLDRKYYKCSHGTKIIKKN</sequence>
<keyword evidence="1" id="KW-0677">Repeat</keyword>
<proteinExistence type="predicted"/>
<dbReference type="InterPro" id="IPR052318">
    <property type="entry name" value="CellDiv_DevSignal_Domain"/>
</dbReference>
<dbReference type="SUPFAM" id="SSF52540">
    <property type="entry name" value="P-loop containing nucleoside triphosphate hydrolases"/>
    <property type="match status" value="1"/>
</dbReference>
<name>A0A1B6CWS1_9HEMI</name>
<dbReference type="SMART" id="SM00015">
    <property type="entry name" value="IQ"/>
    <property type="match status" value="3"/>
</dbReference>
<dbReference type="PANTHER" id="PTHR22590">
    <property type="entry name" value="MYOSIN MOTOR DOMAIN-CONTAINING PROTEIN"/>
    <property type="match status" value="1"/>
</dbReference>
<evidence type="ECO:0008006" key="4">
    <source>
        <dbReference type="Google" id="ProtNLM"/>
    </source>
</evidence>
<evidence type="ECO:0000256" key="1">
    <source>
        <dbReference type="ARBA" id="ARBA00022737"/>
    </source>
</evidence>
<keyword evidence="2" id="KW-0175">Coiled coil</keyword>
<evidence type="ECO:0000313" key="3">
    <source>
        <dbReference type="EMBL" id="JAS17623.1"/>
    </source>
</evidence>
<evidence type="ECO:0000256" key="2">
    <source>
        <dbReference type="SAM" id="Coils"/>
    </source>
</evidence>